<comment type="caution">
    <text evidence="2">The sequence shown here is derived from an EMBL/GenBank/DDBJ whole genome shotgun (WGS) entry which is preliminary data.</text>
</comment>
<dbReference type="AlphaFoldDB" id="A0A6N2AYH6"/>
<gene>
    <name evidence="2" type="ORF">EJD97_020980</name>
</gene>
<accession>A0A6N2AYH6</accession>
<reference evidence="2" key="1">
    <citation type="submission" date="2019-05" db="EMBL/GenBank/DDBJ databases">
        <title>The de novo reference genome and transcriptome assemblies of the wild tomato species Solanum chilense.</title>
        <authorList>
            <person name="Stam R."/>
            <person name="Nosenko T."/>
            <person name="Hoerger A.C."/>
            <person name="Stephan W."/>
            <person name="Seidel M.A."/>
            <person name="Kuhn J.M.M."/>
            <person name="Haberer G."/>
            <person name="Tellier A."/>
        </authorList>
    </citation>
    <scope>NUCLEOTIDE SEQUENCE</scope>
    <source>
        <tissue evidence="2">Mature leaves</tissue>
    </source>
</reference>
<sequence length="478" mass="54186">MAILVQMAQAITTQAQVATIQAQDMTAQANREVLTRPQEFIDEVYKILLAMGLSTSEKAELATYQLKDVAQAWEMRKAKVVEFINLRQGVSSPVGEAVVAKRVYRNCPIMFPNRVSYVLELDMLDFDITLGKDWLHACFASSNYRTRVVRFNFPNEPVVDWKESISIPRDRIISCLNACKIISKSCPYHIVRVQDLDSEIPPIDSVPVVSEFPDAFPNNLTDFGEGSYYKKLLANGLWSQKSYVDHRRSNLEFEEGDKVYLKILRMKGVVRFGKKGNMSPRYVCPYEILQRVGKVAYELGLPSELAFVYPAFHVSMLKKCVGDPDSILPIEGLGFNDKLSYEEVPIQILDSQGITFGKKGKLSPRYVGPNEILQNICKVAYELRFPSELNLVHPMFHVSVLKKCIGDPESILPIEGLAVQENLSYEDVPAQILDRQVHNLRNKEVASVKVSWNNHLVEGATWEVEADMKSLYPHIFDN</sequence>
<organism evidence="2">
    <name type="scientific">Solanum chilense</name>
    <name type="common">Tomato</name>
    <name type="synonym">Lycopersicon chilense</name>
    <dbReference type="NCBI Taxonomy" id="4083"/>
    <lineage>
        <taxon>Eukaryota</taxon>
        <taxon>Viridiplantae</taxon>
        <taxon>Streptophyta</taxon>
        <taxon>Embryophyta</taxon>
        <taxon>Tracheophyta</taxon>
        <taxon>Spermatophyta</taxon>
        <taxon>Magnoliopsida</taxon>
        <taxon>eudicotyledons</taxon>
        <taxon>Gunneridae</taxon>
        <taxon>Pentapetalae</taxon>
        <taxon>asterids</taxon>
        <taxon>lamiids</taxon>
        <taxon>Solanales</taxon>
        <taxon>Solanaceae</taxon>
        <taxon>Solanoideae</taxon>
        <taxon>Solaneae</taxon>
        <taxon>Solanum</taxon>
        <taxon>Solanum subgen. Lycopersicon</taxon>
    </lineage>
</organism>
<dbReference type="Pfam" id="PF24626">
    <property type="entry name" value="SH3_Tf2-1"/>
    <property type="match status" value="2"/>
</dbReference>
<dbReference type="Pfam" id="PF08284">
    <property type="entry name" value="RVP_2"/>
    <property type="match status" value="1"/>
</dbReference>
<feature type="domain" description="Tf2-1-like SH3-like" evidence="1">
    <location>
        <begin position="355"/>
        <end position="404"/>
    </location>
</feature>
<dbReference type="InterPro" id="IPR056924">
    <property type="entry name" value="SH3_Tf2-1"/>
</dbReference>
<dbReference type="EMBL" id="RXGB01006233">
    <property type="protein sequence ID" value="TMW86704.1"/>
    <property type="molecule type" value="Genomic_DNA"/>
</dbReference>
<dbReference type="PANTHER" id="PTHR46148">
    <property type="entry name" value="CHROMO DOMAIN-CONTAINING PROTEIN"/>
    <property type="match status" value="1"/>
</dbReference>
<feature type="domain" description="Tf2-1-like SH3-like" evidence="1">
    <location>
        <begin position="256"/>
        <end position="321"/>
    </location>
</feature>
<name>A0A6N2AYH6_SOLCI</name>
<evidence type="ECO:0000259" key="1">
    <source>
        <dbReference type="Pfam" id="PF24626"/>
    </source>
</evidence>
<proteinExistence type="predicted"/>
<protein>
    <recommendedName>
        <fullName evidence="1">Tf2-1-like SH3-like domain-containing protein</fullName>
    </recommendedName>
</protein>
<dbReference type="PANTHER" id="PTHR46148:SF58">
    <property type="entry name" value="RETROTRANSPOSON PROTEIN"/>
    <property type="match status" value="1"/>
</dbReference>
<evidence type="ECO:0000313" key="2">
    <source>
        <dbReference type="EMBL" id="TMW86704.1"/>
    </source>
</evidence>